<reference evidence="1" key="1">
    <citation type="journal article" date="2014" name="Front. Microbiol.">
        <title>High frequency of phylogenetically diverse reductive dehalogenase-homologous genes in deep subseafloor sedimentary metagenomes.</title>
        <authorList>
            <person name="Kawai M."/>
            <person name="Futagami T."/>
            <person name="Toyoda A."/>
            <person name="Takaki Y."/>
            <person name="Nishi S."/>
            <person name="Hori S."/>
            <person name="Arai W."/>
            <person name="Tsubouchi T."/>
            <person name="Morono Y."/>
            <person name="Uchiyama I."/>
            <person name="Ito T."/>
            <person name="Fujiyama A."/>
            <person name="Inagaki F."/>
            <person name="Takami H."/>
        </authorList>
    </citation>
    <scope>NUCLEOTIDE SEQUENCE</scope>
    <source>
        <strain evidence="1">Expedition CK06-06</strain>
    </source>
</reference>
<gene>
    <name evidence="1" type="ORF">S01H4_50948</name>
</gene>
<name>X1DGG9_9ZZZZ</name>
<feature type="non-terminal residue" evidence="1">
    <location>
        <position position="35"/>
    </location>
</feature>
<accession>X1DGG9</accession>
<proteinExistence type="predicted"/>
<dbReference type="EMBL" id="BART01028967">
    <property type="protein sequence ID" value="GAG95501.1"/>
    <property type="molecule type" value="Genomic_DNA"/>
</dbReference>
<sequence>MKKIESAKRLDQFTYAIRDVVAVATELEKKGDKIS</sequence>
<protein>
    <submittedName>
        <fullName evidence="1">Uncharacterized protein</fullName>
    </submittedName>
</protein>
<comment type="caution">
    <text evidence="1">The sequence shown here is derived from an EMBL/GenBank/DDBJ whole genome shotgun (WGS) entry which is preliminary data.</text>
</comment>
<evidence type="ECO:0000313" key="1">
    <source>
        <dbReference type="EMBL" id="GAG95501.1"/>
    </source>
</evidence>
<organism evidence="1">
    <name type="scientific">marine sediment metagenome</name>
    <dbReference type="NCBI Taxonomy" id="412755"/>
    <lineage>
        <taxon>unclassified sequences</taxon>
        <taxon>metagenomes</taxon>
        <taxon>ecological metagenomes</taxon>
    </lineage>
</organism>
<dbReference type="AlphaFoldDB" id="X1DGG9"/>